<keyword evidence="1" id="KW-0732">Signal</keyword>
<sequence length="282" mass="30524">MRTGNAIAGLTGGLMIAAMTCGATAPALAGALFEPPAGCAVYLTTQNRGCRVVNHYSCPAVHPDHRWSHRFVPGSGAWVSRIDGDAQWVESGPEAEPDWMRTQWPVEDAGSVSELIETGVDAYDFIQRSRSGITERVSGFDKVIGEVVVDGEPLLRTQFEATYRDVNGTVTRQVQGEEYVSVKHRRFFGNMLIEMVDGREIARHSRGPVDFVYPGEEGFRSLDPQYDCDVISGMPNGAFVAGVGPGASPSPLSLGPMAHQWQPPGIFSDRRNMGARVIGGRS</sequence>
<evidence type="ECO:0000313" key="3">
    <source>
        <dbReference type="Proteomes" id="UP000596387"/>
    </source>
</evidence>
<dbReference type="EMBL" id="CP047166">
    <property type="protein sequence ID" value="QRF65445.1"/>
    <property type="molecule type" value="Genomic_DNA"/>
</dbReference>
<reference evidence="2 3" key="1">
    <citation type="submission" date="2019-12" db="EMBL/GenBank/DDBJ databases">
        <title>Complete Genome Sequence of a Quorum-Sensing Bacterium,Rhodobacteraceae bacterium C31, Isolated from a marine microalgae symbiotic bacteria.</title>
        <authorList>
            <person name="Zhang Y."/>
        </authorList>
    </citation>
    <scope>NUCLEOTIDE SEQUENCE [LARGE SCALE GENOMIC DNA]</scope>
    <source>
        <strain evidence="2 3">C31</strain>
    </source>
</reference>
<gene>
    <name evidence="2" type="ORF">GQA70_03395</name>
</gene>
<feature type="chain" id="PRO_5046051718" evidence="1">
    <location>
        <begin position="30"/>
        <end position="282"/>
    </location>
</feature>
<evidence type="ECO:0000256" key="1">
    <source>
        <dbReference type="SAM" id="SignalP"/>
    </source>
</evidence>
<evidence type="ECO:0000313" key="2">
    <source>
        <dbReference type="EMBL" id="QRF65445.1"/>
    </source>
</evidence>
<accession>A0ABX7F4I5</accession>
<dbReference type="RefSeq" id="WP_156145504.1">
    <property type="nucleotide sequence ID" value="NZ_CP047166.1"/>
</dbReference>
<organism evidence="2 3">
    <name type="scientific">Ponticoccus alexandrii</name>
    <dbReference type="NCBI Taxonomy" id="1943633"/>
    <lineage>
        <taxon>Bacteria</taxon>
        <taxon>Pseudomonadati</taxon>
        <taxon>Pseudomonadota</taxon>
        <taxon>Alphaproteobacteria</taxon>
        <taxon>Rhodobacterales</taxon>
        <taxon>Roseobacteraceae</taxon>
        <taxon>Ponticoccus</taxon>
    </lineage>
</organism>
<protein>
    <submittedName>
        <fullName evidence="2">Uncharacterized protein</fullName>
    </submittedName>
</protein>
<proteinExistence type="predicted"/>
<dbReference type="Proteomes" id="UP000596387">
    <property type="component" value="Chromosome"/>
</dbReference>
<keyword evidence="3" id="KW-1185">Reference proteome</keyword>
<name>A0ABX7F4I5_9RHOB</name>
<feature type="signal peptide" evidence="1">
    <location>
        <begin position="1"/>
        <end position="29"/>
    </location>
</feature>